<keyword evidence="3 7" id="KW-0813">Transport</keyword>
<reference evidence="9 10" key="1">
    <citation type="submission" date="2021-06" db="EMBL/GenBank/DDBJ databases">
        <title>Rhodobacteraceae bacterium strain HSP-20.</title>
        <authorList>
            <person name="Chen W.-M."/>
        </authorList>
    </citation>
    <scope>NUCLEOTIDE SEQUENCE [LARGE SCALE GENOMIC DNA]</scope>
    <source>
        <strain evidence="9 10">HSP-20</strain>
    </source>
</reference>
<accession>A0ABS6J489</accession>
<organism evidence="9 10">
    <name type="scientific">Paragemmobacter amnigenus</name>
    <dbReference type="NCBI Taxonomy" id="2852097"/>
    <lineage>
        <taxon>Bacteria</taxon>
        <taxon>Pseudomonadati</taxon>
        <taxon>Pseudomonadota</taxon>
        <taxon>Alphaproteobacteria</taxon>
        <taxon>Rhodobacterales</taxon>
        <taxon>Paracoccaceae</taxon>
        <taxon>Paragemmobacter</taxon>
    </lineage>
</organism>
<proteinExistence type="inferred from homology"/>
<keyword evidence="6 7" id="KW-0676">Redox-active center</keyword>
<dbReference type="InterPro" id="IPR011900">
    <property type="entry name" value="GRX_bact"/>
</dbReference>
<dbReference type="PROSITE" id="PS51354">
    <property type="entry name" value="GLUTAREDOXIN_2"/>
    <property type="match status" value="1"/>
</dbReference>
<evidence type="ECO:0000256" key="4">
    <source>
        <dbReference type="ARBA" id="ARBA00022982"/>
    </source>
</evidence>
<dbReference type="Pfam" id="PF00462">
    <property type="entry name" value="Glutaredoxin"/>
    <property type="match status" value="1"/>
</dbReference>
<dbReference type="PANTHER" id="PTHR45694:SF18">
    <property type="entry name" value="GLUTAREDOXIN-1-RELATED"/>
    <property type="match status" value="1"/>
</dbReference>
<dbReference type="EMBL" id="JAAATX020000006">
    <property type="protein sequence ID" value="MBU9698297.1"/>
    <property type="molecule type" value="Genomic_DNA"/>
</dbReference>
<protein>
    <recommendedName>
        <fullName evidence="7">Glutaredoxin</fullName>
    </recommendedName>
</protein>
<comment type="similarity">
    <text evidence="2 7">Belongs to the glutaredoxin family.</text>
</comment>
<dbReference type="InterPro" id="IPR002109">
    <property type="entry name" value="Glutaredoxin"/>
</dbReference>
<dbReference type="InterPro" id="IPR011767">
    <property type="entry name" value="GLR_AS"/>
</dbReference>
<evidence type="ECO:0000256" key="5">
    <source>
        <dbReference type="ARBA" id="ARBA00023157"/>
    </source>
</evidence>
<comment type="caution">
    <text evidence="9">The sequence shown here is derived from an EMBL/GenBank/DDBJ whole genome shotgun (WGS) entry which is preliminary data.</text>
</comment>
<dbReference type="NCBIfam" id="TIGR02181">
    <property type="entry name" value="GRX_bact"/>
    <property type="match status" value="1"/>
</dbReference>
<evidence type="ECO:0000256" key="1">
    <source>
        <dbReference type="ARBA" id="ARBA00002549"/>
    </source>
</evidence>
<evidence type="ECO:0000256" key="3">
    <source>
        <dbReference type="ARBA" id="ARBA00022448"/>
    </source>
</evidence>
<dbReference type="PROSITE" id="PS00195">
    <property type="entry name" value="GLUTAREDOXIN_1"/>
    <property type="match status" value="1"/>
</dbReference>
<evidence type="ECO:0000259" key="8">
    <source>
        <dbReference type="Pfam" id="PF00462"/>
    </source>
</evidence>
<dbReference type="PRINTS" id="PR00160">
    <property type="entry name" value="GLUTAREDOXIN"/>
</dbReference>
<dbReference type="PANTHER" id="PTHR45694">
    <property type="entry name" value="GLUTAREDOXIN 2"/>
    <property type="match status" value="1"/>
</dbReference>
<sequence>MKPVEIYTTPICPYCHAAKRLLAKKGVPFTEIDVSRDPALRDAMTARAHGRRTVPQIFIGQTHVGGCDDLHELDAAGKLDPLLA</sequence>
<dbReference type="Gene3D" id="3.40.30.10">
    <property type="entry name" value="Glutaredoxin"/>
    <property type="match status" value="1"/>
</dbReference>
<dbReference type="SUPFAM" id="SSF52833">
    <property type="entry name" value="Thioredoxin-like"/>
    <property type="match status" value="1"/>
</dbReference>
<keyword evidence="10" id="KW-1185">Reference proteome</keyword>
<keyword evidence="7" id="KW-0963">Cytoplasm</keyword>
<dbReference type="Proteomes" id="UP000731907">
    <property type="component" value="Unassembled WGS sequence"/>
</dbReference>
<evidence type="ECO:0000256" key="7">
    <source>
        <dbReference type="RuleBase" id="RU364065"/>
    </source>
</evidence>
<evidence type="ECO:0000313" key="9">
    <source>
        <dbReference type="EMBL" id="MBU9698297.1"/>
    </source>
</evidence>
<dbReference type="RefSeq" id="WP_161762405.1">
    <property type="nucleotide sequence ID" value="NZ_JAAATX020000006.1"/>
</dbReference>
<gene>
    <name evidence="9" type="primary">grxC</name>
    <name evidence="9" type="ORF">GU927_010615</name>
</gene>
<dbReference type="InterPro" id="IPR014025">
    <property type="entry name" value="Glutaredoxin_subgr"/>
</dbReference>
<feature type="domain" description="Glutaredoxin" evidence="8">
    <location>
        <begin position="4"/>
        <end position="64"/>
    </location>
</feature>
<dbReference type="InterPro" id="IPR036249">
    <property type="entry name" value="Thioredoxin-like_sf"/>
</dbReference>
<evidence type="ECO:0000313" key="10">
    <source>
        <dbReference type="Proteomes" id="UP000731907"/>
    </source>
</evidence>
<evidence type="ECO:0000256" key="6">
    <source>
        <dbReference type="ARBA" id="ARBA00023284"/>
    </source>
</evidence>
<dbReference type="CDD" id="cd03418">
    <property type="entry name" value="GRX_GRXb_1_3_like"/>
    <property type="match status" value="1"/>
</dbReference>
<keyword evidence="4 7" id="KW-0249">Electron transport</keyword>
<evidence type="ECO:0000256" key="2">
    <source>
        <dbReference type="ARBA" id="ARBA00007787"/>
    </source>
</evidence>
<comment type="function">
    <text evidence="1 7">Has a glutathione-disulfide oxidoreductase activity in the presence of NADPH and glutathione reductase. Reduces low molecular weight disulfides and proteins.</text>
</comment>
<name>A0ABS6J489_9RHOB</name>
<keyword evidence="5" id="KW-1015">Disulfide bond</keyword>